<dbReference type="Proteomes" id="UP001163255">
    <property type="component" value="Chromosome"/>
</dbReference>
<keyword evidence="4" id="KW-1185">Reference proteome</keyword>
<evidence type="ECO:0000313" key="3">
    <source>
        <dbReference type="EMBL" id="UYM15374.1"/>
    </source>
</evidence>
<dbReference type="EMBL" id="CP103300">
    <property type="protein sequence ID" value="UYM15374.1"/>
    <property type="molecule type" value="Genomic_DNA"/>
</dbReference>
<evidence type="ECO:0000256" key="2">
    <source>
        <dbReference type="SAM" id="MobiDB-lite"/>
    </source>
</evidence>
<proteinExistence type="predicted"/>
<organism evidence="3 4">
    <name type="scientific">Endozoicomonas euniceicola</name>
    <dbReference type="NCBI Taxonomy" id="1234143"/>
    <lineage>
        <taxon>Bacteria</taxon>
        <taxon>Pseudomonadati</taxon>
        <taxon>Pseudomonadota</taxon>
        <taxon>Gammaproteobacteria</taxon>
        <taxon>Oceanospirillales</taxon>
        <taxon>Endozoicomonadaceae</taxon>
        <taxon>Endozoicomonas</taxon>
    </lineage>
</organism>
<evidence type="ECO:0008006" key="5">
    <source>
        <dbReference type="Google" id="ProtNLM"/>
    </source>
</evidence>
<protein>
    <recommendedName>
        <fullName evidence="5">WH2 domain-containing protein</fullName>
    </recommendedName>
</protein>
<dbReference type="RefSeq" id="WP_262597347.1">
    <property type="nucleotide sequence ID" value="NZ_CP103300.1"/>
</dbReference>
<feature type="region of interest" description="Disordered" evidence="2">
    <location>
        <begin position="284"/>
        <end position="384"/>
    </location>
</feature>
<gene>
    <name evidence="3" type="ORF">NX720_21355</name>
</gene>
<name>A0ABY6GRJ8_9GAMM</name>
<accession>A0ABY6GRJ8</accession>
<feature type="coiled-coil region" evidence="1">
    <location>
        <begin position="196"/>
        <end position="258"/>
    </location>
</feature>
<feature type="compositionally biased region" description="Polar residues" evidence="2">
    <location>
        <begin position="67"/>
        <end position="79"/>
    </location>
</feature>
<keyword evidence="1" id="KW-0175">Coiled coil</keyword>
<evidence type="ECO:0000313" key="4">
    <source>
        <dbReference type="Proteomes" id="UP001163255"/>
    </source>
</evidence>
<sequence>MTQGVGGSQGPQNTGIPAGANPIPKPPRAGVMKNSSVTSNEVDKTLLLKEQKTDASPQKETPLSERNIGNPNTADQDSSIPAPPPPPPLKSAEPAQVATPAPESDKTATSENNPAAQKEAEASDSATENASTEIDRQPRKRSAIAEKFAHLFGKLKRFVTGTNFEKLPPALLNDIKNEAVLVDNVKTAATEEPNLLANLHQQLTEWNNKVDQLAQLKEGEGAASPKRTELKNKMKALKQQITDLVNDAEKLLEVKEVEKRLKRNLTTKTQQIDKPEQEEVIKQMNEAATVSSSEELKPSSLTEELRAVKLKKTSLPPEQKSPEQTTASSDGMVISPELLTSARKNLKRKADDSQANQVTPESAGEPEFMRKLREIKNGKTGHEE</sequence>
<feature type="region of interest" description="Disordered" evidence="2">
    <location>
        <begin position="1"/>
        <end position="141"/>
    </location>
</feature>
<feature type="compositionally biased region" description="Basic and acidic residues" evidence="2">
    <location>
        <begin position="41"/>
        <end position="53"/>
    </location>
</feature>
<feature type="compositionally biased region" description="Basic and acidic residues" evidence="2">
    <location>
        <begin position="367"/>
        <end position="384"/>
    </location>
</feature>
<evidence type="ECO:0000256" key="1">
    <source>
        <dbReference type="SAM" id="Coils"/>
    </source>
</evidence>
<reference evidence="3" key="1">
    <citation type="submission" date="2022-10" db="EMBL/GenBank/DDBJ databases">
        <title>Completed Genome Sequence of two octocoral isolated bacterium, Endozoicomonas euniceicola EF212T and Endozoicomonas gorgoniicola PS125T.</title>
        <authorList>
            <person name="Chiou Y.-J."/>
            <person name="Chen Y.-H."/>
        </authorList>
    </citation>
    <scope>NUCLEOTIDE SEQUENCE</scope>
    <source>
        <strain evidence="3">EF212</strain>
    </source>
</reference>